<dbReference type="SMART" id="SM00478">
    <property type="entry name" value="ENDO3c"/>
    <property type="match status" value="1"/>
</dbReference>
<dbReference type="KEGG" id="ptkz:JDV02_004199"/>
<keyword evidence="4" id="KW-1185">Reference proteome</keyword>
<keyword evidence="3" id="KW-0456">Lyase</keyword>
<evidence type="ECO:0000313" key="3">
    <source>
        <dbReference type="EMBL" id="UNI17889.1"/>
    </source>
</evidence>
<organism evidence="3 4">
    <name type="scientific">Purpureocillium takamizusanense</name>
    <dbReference type="NCBI Taxonomy" id="2060973"/>
    <lineage>
        <taxon>Eukaryota</taxon>
        <taxon>Fungi</taxon>
        <taxon>Dikarya</taxon>
        <taxon>Ascomycota</taxon>
        <taxon>Pezizomycotina</taxon>
        <taxon>Sordariomycetes</taxon>
        <taxon>Hypocreomycetidae</taxon>
        <taxon>Hypocreales</taxon>
        <taxon>Ophiocordycipitaceae</taxon>
        <taxon>Purpureocillium</taxon>
    </lineage>
</organism>
<sequence>MAGTTQAAVLRRSARTAQQSDDMSAAAKRTSMQAPMTSRRQRGPKREAVVQPEPLESGTTSPRKRIKVESTPSPEPERRDRRDAKIVVNSDANVLSRAQTAMGSEAKDPSGALRARKLKSFTENTRRSPFPGFGRPTAGECSLAHLILADLHGDRVRPKEVVAPTATAGCGASPSVLDALVRTILSQNTSDKNSSRAKQSMDDAYGGSDKWEAIVEGGQAKLQRVIQSGGLSVVKSKVIISILQQTQTKHGSYSLDHLFSASDEDAMRELLSFQGVGPKTASCVLLFCLQRPSFAVDTHVYRITGLLGWRPPSATREEAQAHLDAMVPDDEKYPLHVLIISHGKQCAECKAGGKALGKCRLRKTFRKGVLEGLAGDDVKIEVGDQVKHEEE</sequence>
<dbReference type="GO" id="GO:0140078">
    <property type="term" value="F:class I DNA-(apurinic or apyrimidinic site) endonuclease activity"/>
    <property type="evidence" value="ECO:0007669"/>
    <property type="project" value="UniProtKB-EC"/>
</dbReference>
<dbReference type="InterPro" id="IPR011257">
    <property type="entry name" value="DNA_glycosylase"/>
</dbReference>
<dbReference type="PANTHER" id="PTHR47203:SF1">
    <property type="entry name" value="HYPOTHETICAL BASE EXCISION DNA REPAIR PROTEIN (EUROFUNG)"/>
    <property type="match status" value="1"/>
</dbReference>
<dbReference type="PANTHER" id="PTHR47203">
    <property type="match status" value="1"/>
</dbReference>
<reference evidence="3" key="1">
    <citation type="submission" date="2021-11" db="EMBL/GenBank/DDBJ databases">
        <title>Purpureocillium_takamizusanense_genome.</title>
        <authorList>
            <person name="Nguyen N.-H."/>
        </authorList>
    </citation>
    <scope>NUCLEOTIDE SEQUENCE</scope>
    <source>
        <strain evidence="3">PT3</strain>
    </source>
</reference>
<feature type="region of interest" description="Disordered" evidence="1">
    <location>
        <begin position="1"/>
        <end position="83"/>
    </location>
</feature>
<dbReference type="EMBL" id="CP086356">
    <property type="protein sequence ID" value="UNI17889.1"/>
    <property type="molecule type" value="Genomic_DNA"/>
</dbReference>
<dbReference type="GeneID" id="72066154"/>
<dbReference type="AlphaFoldDB" id="A0A9Q8QC10"/>
<gene>
    <name evidence="3" type="ORF">JDV02_004199</name>
</gene>
<accession>A0A9Q8QC10</accession>
<evidence type="ECO:0000256" key="1">
    <source>
        <dbReference type="SAM" id="MobiDB-lite"/>
    </source>
</evidence>
<evidence type="ECO:0000313" key="4">
    <source>
        <dbReference type="Proteomes" id="UP000829364"/>
    </source>
</evidence>
<feature type="domain" description="HhH-GPD" evidence="2">
    <location>
        <begin position="185"/>
        <end position="345"/>
    </location>
</feature>
<dbReference type="CDD" id="cd00056">
    <property type="entry name" value="ENDO3c"/>
    <property type="match status" value="1"/>
</dbReference>
<dbReference type="EC" id="4.2.99.18" evidence="3"/>
<dbReference type="Gene3D" id="1.10.340.30">
    <property type="entry name" value="Hypothetical protein, domain 2"/>
    <property type="match status" value="1"/>
</dbReference>
<dbReference type="Proteomes" id="UP000829364">
    <property type="component" value="Chromosome 3"/>
</dbReference>
<dbReference type="InterPro" id="IPR023170">
    <property type="entry name" value="HhH_base_excis_C"/>
</dbReference>
<dbReference type="SUPFAM" id="SSF48150">
    <property type="entry name" value="DNA-glycosylase"/>
    <property type="match status" value="1"/>
</dbReference>
<dbReference type="InterPro" id="IPR003265">
    <property type="entry name" value="HhH-GPD_domain"/>
</dbReference>
<name>A0A9Q8QC10_9HYPO</name>
<dbReference type="GO" id="GO:0006285">
    <property type="term" value="P:base-excision repair, AP site formation"/>
    <property type="evidence" value="ECO:0007669"/>
    <property type="project" value="UniProtKB-ARBA"/>
</dbReference>
<protein>
    <submittedName>
        <fullName evidence="3">DNA-(Apurinic or apyrimidinic site) lyase</fullName>
        <ecNumber evidence="3">4.2.99.18</ecNumber>
    </submittedName>
</protein>
<dbReference type="OrthoDB" id="5607at2759"/>
<proteinExistence type="predicted"/>
<evidence type="ECO:0000259" key="2">
    <source>
        <dbReference type="SMART" id="SM00478"/>
    </source>
</evidence>
<dbReference type="GO" id="GO:0000702">
    <property type="term" value="F:oxidized base lesion DNA N-glycosylase activity"/>
    <property type="evidence" value="ECO:0007669"/>
    <property type="project" value="UniProtKB-ARBA"/>
</dbReference>
<dbReference type="RefSeq" id="XP_047841370.1">
    <property type="nucleotide sequence ID" value="XM_047985393.1"/>
</dbReference>
<dbReference type="Pfam" id="PF00730">
    <property type="entry name" value="HhH-GPD"/>
    <property type="match status" value="1"/>
</dbReference>
<dbReference type="Gene3D" id="1.10.1670.10">
    <property type="entry name" value="Helix-hairpin-Helix base-excision DNA repair enzymes (C-terminal)"/>
    <property type="match status" value="1"/>
</dbReference>